<dbReference type="PANTHER" id="PTHR45663">
    <property type="entry name" value="GEO12009P1"/>
    <property type="match status" value="1"/>
</dbReference>
<reference evidence="7" key="1">
    <citation type="submission" date="2009-10" db="EMBL/GenBank/DDBJ databases">
        <title>Diversity of trophic interactions inside an arsenic-rich microbial ecosystem.</title>
        <authorList>
            <person name="Bertin P.N."/>
            <person name="Heinrich-Salmeron A."/>
            <person name="Pelletier E."/>
            <person name="Goulhen-Chollet F."/>
            <person name="Arsene-Ploetze F."/>
            <person name="Gallien S."/>
            <person name="Calteau A."/>
            <person name="Vallenet D."/>
            <person name="Casiot C."/>
            <person name="Chane-Woon-Ming B."/>
            <person name="Giloteaux L."/>
            <person name="Barakat M."/>
            <person name="Bonnefoy V."/>
            <person name="Bruneel O."/>
            <person name="Chandler M."/>
            <person name="Cleiss J."/>
            <person name="Duran R."/>
            <person name="Elbaz-Poulichet F."/>
            <person name="Fonknechten N."/>
            <person name="Lauga B."/>
            <person name="Mornico D."/>
            <person name="Ortet P."/>
            <person name="Schaeffer C."/>
            <person name="Siguier P."/>
            <person name="Alexander Thil Smith A."/>
            <person name="Van Dorsselaer A."/>
            <person name="Weissenbach J."/>
            <person name="Medigue C."/>
            <person name="Le Paslier D."/>
        </authorList>
    </citation>
    <scope>NUCLEOTIDE SEQUENCE</scope>
</reference>
<dbReference type="PANTHER" id="PTHR45663:SF11">
    <property type="entry name" value="GEO12009P1"/>
    <property type="match status" value="1"/>
</dbReference>
<gene>
    <name evidence="7" type="ORF">CARN2_4139</name>
</gene>
<dbReference type="GO" id="GO:0005829">
    <property type="term" value="C:cytosol"/>
    <property type="evidence" value="ECO:0007669"/>
    <property type="project" value="TreeGrafter"/>
</dbReference>
<name>E6PUQ0_9ZZZZ</name>
<keyword evidence="2" id="KW-0479">Metal-binding</keyword>
<accession>E6PUQ0</accession>
<keyword evidence="3" id="KW-0249">Electron transport</keyword>
<proteinExistence type="predicted"/>
<sequence length="138" mass="15407">MLIVCPHCNSLNRVPPERVAHDPQCGSCHQALFTGEPLELSDANFERFVSKNELPVIADFWAPWCGPCRQMAPQFEQAAKLLKGRALLVKVNSDDNPQASVRHRIRSIPTLLLFRGGHEAKRQSGVMPAQELVRWAGV</sequence>
<evidence type="ECO:0000313" key="7">
    <source>
        <dbReference type="EMBL" id="CBH98657.1"/>
    </source>
</evidence>
<dbReference type="PROSITE" id="PS00194">
    <property type="entry name" value="THIOREDOXIN_1"/>
    <property type="match status" value="1"/>
</dbReference>
<dbReference type="PRINTS" id="PR00421">
    <property type="entry name" value="THIOREDOXIN"/>
</dbReference>
<dbReference type="PROSITE" id="PS51352">
    <property type="entry name" value="THIOREDOXIN_2"/>
    <property type="match status" value="1"/>
</dbReference>
<keyword evidence="5" id="KW-0676">Redox-active center</keyword>
<dbReference type="GO" id="GO:0045454">
    <property type="term" value="P:cell redox homeostasis"/>
    <property type="evidence" value="ECO:0007669"/>
    <property type="project" value="TreeGrafter"/>
</dbReference>
<dbReference type="EMBL" id="CABM01000059">
    <property type="protein sequence ID" value="CBH98657.1"/>
    <property type="molecule type" value="Genomic_DNA"/>
</dbReference>
<dbReference type="GO" id="GO:0015035">
    <property type="term" value="F:protein-disulfide reductase activity"/>
    <property type="evidence" value="ECO:0007669"/>
    <property type="project" value="InterPro"/>
</dbReference>
<evidence type="ECO:0000259" key="6">
    <source>
        <dbReference type="PROSITE" id="PS51352"/>
    </source>
</evidence>
<evidence type="ECO:0000256" key="2">
    <source>
        <dbReference type="ARBA" id="ARBA00022723"/>
    </source>
</evidence>
<dbReference type="GO" id="GO:0046872">
    <property type="term" value="F:metal ion binding"/>
    <property type="evidence" value="ECO:0007669"/>
    <property type="project" value="UniProtKB-KW"/>
</dbReference>
<evidence type="ECO:0000256" key="3">
    <source>
        <dbReference type="ARBA" id="ARBA00022982"/>
    </source>
</evidence>
<organism evidence="7">
    <name type="scientific">mine drainage metagenome</name>
    <dbReference type="NCBI Taxonomy" id="410659"/>
    <lineage>
        <taxon>unclassified sequences</taxon>
        <taxon>metagenomes</taxon>
        <taxon>ecological metagenomes</taxon>
    </lineage>
</organism>
<dbReference type="Pfam" id="PF00085">
    <property type="entry name" value="Thioredoxin"/>
    <property type="match status" value="1"/>
</dbReference>
<feature type="domain" description="Thioredoxin" evidence="6">
    <location>
        <begin position="14"/>
        <end position="138"/>
    </location>
</feature>
<keyword evidence="4" id="KW-1015">Disulfide bond</keyword>
<dbReference type="InterPro" id="IPR017937">
    <property type="entry name" value="Thioredoxin_CS"/>
</dbReference>
<dbReference type="InterPro" id="IPR036249">
    <property type="entry name" value="Thioredoxin-like_sf"/>
</dbReference>
<dbReference type="InterPro" id="IPR013766">
    <property type="entry name" value="Thioredoxin_domain"/>
</dbReference>
<dbReference type="Pfam" id="PF21352">
    <property type="entry name" value="Zn_ribbon_Thio2"/>
    <property type="match status" value="1"/>
</dbReference>
<dbReference type="NCBIfam" id="TIGR01068">
    <property type="entry name" value="thioredoxin"/>
    <property type="match status" value="1"/>
</dbReference>
<dbReference type="CDD" id="cd02947">
    <property type="entry name" value="TRX_family"/>
    <property type="match status" value="1"/>
</dbReference>
<evidence type="ECO:0000256" key="5">
    <source>
        <dbReference type="ARBA" id="ARBA00023284"/>
    </source>
</evidence>
<dbReference type="Gene3D" id="2.30.30.380">
    <property type="entry name" value="Zn-finger domain of Sec23/24"/>
    <property type="match status" value="1"/>
</dbReference>
<dbReference type="Gene3D" id="3.40.30.10">
    <property type="entry name" value="Glutaredoxin"/>
    <property type="match status" value="1"/>
</dbReference>
<dbReference type="InterPro" id="IPR049299">
    <property type="entry name" value="Thio2_N"/>
</dbReference>
<comment type="caution">
    <text evidence="7">The sequence shown here is derived from an EMBL/GenBank/DDBJ whole genome shotgun (WGS) entry which is preliminary data.</text>
</comment>
<dbReference type="NCBIfam" id="NF008229">
    <property type="entry name" value="PRK10996.1"/>
    <property type="match status" value="1"/>
</dbReference>
<dbReference type="AlphaFoldDB" id="E6PUQ0"/>
<evidence type="ECO:0000256" key="1">
    <source>
        <dbReference type="ARBA" id="ARBA00022448"/>
    </source>
</evidence>
<protein>
    <submittedName>
        <fullName evidence="7">Thioredoxin C-3</fullName>
    </submittedName>
</protein>
<dbReference type="InterPro" id="IPR005746">
    <property type="entry name" value="Thioredoxin"/>
</dbReference>
<evidence type="ECO:0000256" key="4">
    <source>
        <dbReference type="ARBA" id="ARBA00023157"/>
    </source>
</evidence>
<keyword evidence="1" id="KW-0813">Transport</keyword>
<dbReference type="SUPFAM" id="SSF52833">
    <property type="entry name" value="Thioredoxin-like"/>
    <property type="match status" value="1"/>
</dbReference>